<protein>
    <submittedName>
        <fullName evidence="1">Minor capsid protein</fullName>
    </submittedName>
</protein>
<sequence length="124" mass="14003">MAFKPITSPRGAIIRGKNGKAELIWNAGCAPRMNEMLSKKQEIIDSEVLRLCAPMVPKRTGALERSGTLGTVIGSGEVQYIAPYARRRYYNTSPTRSYDSRRGGMWFERMKTAHRTQILKLVNK</sequence>
<proteinExistence type="predicted"/>
<organism evidence="1">
    <name type="scientific">Siphoviridae sp. ct0hG5</name>
    <dbReference type="NCBI Taxonomy" id="2826269"/>
    <lineage>
        <taxon>Viruses</taxon>
        <taxon>Duplodnaviria</taxon>
        <taxon>Heunggongvirae</taxon>
        <taxon>Uroviricota</taxon>
        <taxon>Caudoviricetes</taxon>
    </lineage>
</organism>
<dbReference type="EMBL" id="BK015677">
    <property type="protein sequence ID" value="DAE19529.1"/>
    <property type="molecule type" value="Genomic_DNA"/>
</dbReference>
<reference evidence="1" key="1">
    <citation type="journal article" date="2021" name="Proc. Natl. Acad. Sci. U.S.A.">
        <title>A Catalog of Tens of Thousands of Viruses from Human Metagenomes Reveals Hidden Associations with Chronic Diseases.</title>
        <authorList>
            <person name="Tisza M.J."/>
            <person name="Buck C.B."/>
        </authorList>
    </citation>
    <scope>NUCLEOTIDE SEQUENCE</scope>
    <source>
        <strain evidence="1">Ct0hG5</strain>
    </source>
</reference>
<accession>A0A8S5QL45</accession>
<evidence type="ECO:0000313" key="1">
    <source>
        <dbReference type="EMBL" id="DAE19529.1"/>
    </source>
</evidence>
<name>A0A8S5QL45_9CAUD</name>